<gene>
    <name evidence="2" type="ORF">HH214_04595</name>
</gene>
<dbReference type="EMBL" id="CP051682">
    <property type="protein sequence ID" value="QJD95207.1"/>
    <property type="molecule type" value="Genomic_DNA"/>
</dbReference>
<dbReference type="Proteomes" id="UP000503278">
    <property type="component" value="Chromosome"/>
</dbReference>
<evidence type="ECO:0008006" key="4">
    <source>
        <dbReference type="Google" id="ProtNLM"/>
    </source>
</evidence>
<keyword evidence="1" id="KW-0732">Signal</keyword>
<feature type="signal peptide" evidence="1">
    <location>
        <begin position="1"/>
        <end position="19"/>
    </location>
</feature>
<name>A0A7L5DYL8_9SPHI</name>
<evidence type="ECO:0000313" key="3">
    <source>
        <dbReference type="Proteomes" id="UP000503278"/>
    </source>
</evidence>
<reference evidence="2 3" key="1">
    <citation type="submission" date="2020-04" db="EMBL/GenBank/DDBJ databases">
        <title>Genome sequencing of novel species.</title>
        <authorList>
            <person name="Heo J."/>
            <person name="Kim S.-J."/>
            <person name="Kim J.-S."/>
            <person name="Hong S.-B."/>
            <person name="Kwon S.-W."/>
        </authorList>
    </citation>
    <scope>NUCLEOTIDE SEQUENCE [LARGE SCALE GENOMIC DNA]</scope>
    <source>
        <strain evidence="2 3">F39-2</strain>
    </source>
</reference>
<accession>A0A7L5DYL8</accession>
<evidence type="ECO:0000256" key="1">
    <source>
        <dbReference type="SAM" id="SignalP"/>
    </source>
</evidence>
<dbReference type="RefSeq" id="WP_169606224.1">
    <property type="nucleotide sequence ID" value="NZ_CP051682.1"/>
</dbReference>
<protein>
    <recommendedName>
        <fullName evidence="4">Outer membrane protein beta-barrel domain-containing protein</fullName>
    </recommendedName>
</protein>
<feature type="chain" id="PRO_5029458909" description="Outer membrane protein beta-barrel domain-containing protein" evidence="1">
    <location>
        <begin position="20"/>
        <end position="233"/>
    </location>
</feature>
<organism evidence="2 3">
    <name type="scientific">Mucilaginibacter robiniae</name>
    <dbReference type="NCBI Taxonomy" id="2728022"/>
    <lineage>
        <taxon>Bacteria</taxon>
        <taxon>Pseudomonadati</taxon>
        <taxon>Bacteroidota</taxon>
        <taxon>Sphingobacteriia</taxon>
        <taxon>Sphingobacteriales</taxon>
        <taxon>Sphingobacteriaceae</taxon>
        <taxon>Mucilaginibacter</taxon>
    </lineage>
</organism>
<dbReference type="AlphaFoldDB" id="A0A7L5DYL8"/>
<proteinExistence type="predicted"/>
<sequence>MKKISITLIICLVSVLAKAQLGFNYAQYDLGISGTFNRAYTDAETIKSTHSANLHFTYNYTPYLNYIAEVQLGKLAGGDSVNTLSGRQFNNHYVSVTFRAQLQAGEIMDYSNSRFLNALKSLYVSSGVGVIYNNMHDIHRSSLYIDGYTTTGLNTSSELLIPAKIGYEFKLYNSYNEPAIKLDIGYQYNFIMGDQLDGMKVGVRNDGFGQFVIGLKFGVGGITSYRKDIPYMQ</sequence>
<keyword evidence="3" id="KW-1185">Reference proteome</keyword>
<evidence type="ECO:0000313" key="2">
    <source>
        <dbReference type="EMBL" id="QJD95207.1"/>
    </source>
</evidence>
<dbReference type="KEGG" id="mrob:HH214_04595"/>